<keyword evidence="2" id="KW-1185">Reference proteome</keyword>
<accession>A0A9W6B365</accession>
<proteinExistence type="predicted"/>
<organism evidence="1 2">
    <name type="scientific">Neptunitalea chrysea</name>
    <dbReference type="NCBI Taxonomy" id="1647581"/>
    <lineage>
        <taxon>Bacteria</taxon>
        <taxon>Pseudomonadati</taxon>
        <taxon>Bacteroidota</taxon>
        <taxon>Flavobacteriia</taxon>
        <taxon>Flavobacteriales</taxon>
        <taxon>Flavobacteriaceae</taxon>
        <taxon>Neptunitalea</taxon>
    </lineage>
</organism>
<gene>
    <name evidence="1" type="ORF">NBRC110019_05900</name>
</gene>
<comment type="caution">
    <text evidence="1">The sequence shown here is derived from an EMBL/GenBank/DDBJ whole genome shotgun (WGS) entry which is preliminary data.</text>
</comment>
<dbReference type="AlphaFoldDB" id="A0A9W6B365"/>
<evidence type="ECO:0000313" key="2">
    <source>
        <dbReference type="Proteomes" id="UP001143545"/>
    </source>
</evidence>
<sequence length="63" mass="7028">MYGLNPLIFVKKNEYPIATAIAIIRTLVNKRNALGSLSKTFIAAKGNNKIVINCDLQILNWKP</sequence>
<name>A0A9W6B365_9FLAO</name>
<dbReference type="EMBL" id="BRVP01000003">
    <property type="protein sequence ID" value="GLB51551.1"/>
    <property type="molecule type" value="Genomic_DNA"/>
</dbReference>
<protein>
    <submittedName>
        <fullName evidence="1">Uncharacterized protein</fullName>
    </submittedName>
</protein>
<evidence type="ECO:0000313" key="1">
    <source>
        <dbReference type="EMBL" id="GLB51551.1"/>
    </source>
</evidence>
<dbReference type="Proteomes" id="UP001143545">
    <property type="component" value="Unassembled WGS sequence"/>
</dbReference>
<reference evidence="1" key="1">
    <citation type="submission" date="2022-07" db="EMBL/GenBank/DDBJ databases">
        <title>Taxonomy of Novel Oxalotrophic and Methylotrophic Bacteria.</title>
        <authorList>
            <person name="Sahin N."/>
            <person name="Tani A."/>
        </authorList>
    </citation>
    <scope>NUCLEOTIDE SEQUENCE</scope>
    <source>
        <strain evidence="1">AM327</strain>
    </source>
</reference>